<evidence type="ECO:0000256" key="5">
    <source>
        <dbReference type="ARBA" id="ARBA00023136"/>
    </source>
</evidence>
<keyword evidence="10" id="KW-1185">Reference proteome</keyword>
<dbReference type="AlphaFoldDB" id="A0AAD9UCU2"/>
<evidence type="ECO:0000256" key="1">
    <source>
        <dbReference type="ARBA" id="ARBA00004141"/>
    </source>
</evidence>
<dbReference type="GO" id="GO:0022857">
    <property type="term" value="F:transmembrane transporter activity"/>
    <property type="evidence" value="ECO:0007669"/>
    <property type="project" value="InterPro"/>
</dbReference>
<dbReference type="GO" id="GO:0016020">
    <property type="term" value="C:membrane"/>
    <property type="evidence" value="ECO:0007669"/>
    <property type="project" value="UniProtKB-SubCell"/>
</dbReference>
<feature type="transmembrane region" description="Helical" evidence="7">
    <location>
        <begin position="187"/>
        <end position="206"/>
    </location>
</feature>
<comment type="subcellular location">
    <subcellularLocation>
        <location evidence="1">Membrane</location>
        <topology evidence="1">Multi-pass membrane protein</topology>
    </subcellularLocation>
</comment>
<comment type="caution">
    <text evidence="9">The sequence shown here is derived from an EMBL/GenBank/DDBJ whole genome shotgun (WGS) entry which is preliminary data.</text>
</comment>
<dbReference type="Gene3D" id="1.20.1250.20">
    <property type="entry name" value="MFS general substrate transporter like domains"/>
    <property type="match status" value="2"/>
</dbReference>
<evidence type="ECO:0000256" key="2">
    <source>
        <dbReference type="ARBA" id="ARBA00022448"/>
    </source>
</evidence>
<keyword evidence="3 7" id="KW-0812">Transmembrane</keyword>
<dbReference type="PANTHER" id="PTHR23506">
    <property type="entry name" value="GH10249P"/>
    <property type="match status" value="1"/>
</dbReference>
<feature type="domain" description="Major facilitator superfamily (MFS) profile" evidence="8">
    <location>
        <begin position="153"/>
        <end position="604"/>
    </location>
</feature>
<feature type="region of interest" description="Disordered" evidence="6">
    <location>
        <begin position="604"/>
        <end position="698"/>
    </location>
</feature>
<sequence>MTPKYDYYDGSTEIDVGRRGSPVRSGFTAFVACRMRRDAVTWYKYGRIQRRIILLPEFTMIPQLTGKPQKGNGRLFGAKASVSYDAPLARDFSSSNQQQTDSITPPSDGSTVSLLQKDSFSYNALDQNASLPPDGSTVAPFSLWNSSGPQMLLLLALALVDLTSNMSLSVLAPFFPQEAAKKGVSDTTSGFIFGVFALVQFITSPIFGKLMPVVGARFLLLAGQFFGGGCVLLFGTLDYIPTSDENTTLFTVMCFVVRGFAATGCTASNTASFVITANAFPNNVATVFGILEMATGLGLMIGPAAGGVLFQISGFALPFVTLGAFMMLSVPVCGLCLQQQQFGDLHRLATVPLASLLRVPAVFIVCLAVTLGALVWSVIEPILQPHLVVFDLSPLFLYLLLQFDISPLYLHFDLSPLYLCLLLQFDLSPLFLYLLLQFDISPLYLHFDLSPLYLGLIFLLMAAFYAVSSPLWGYVADKLADATLMLVFGFAFSGLGLLILGPSPLCVIIELWLNVLALVLLGVTVSLAVIPTFVKIISAAKMAGLADDMTLYASTAGLWGSMCALGDFLGPTIGGVLFDIVGFAWTVTFVAIACFVMRDHTERQQKSRNFGRPERQQKSRDFGRPERQQKSRDFGRPERQQKSRDFGRPERQQKSRDFGRPERQQKSRNFGRPERQQKSRDFGRPETDIGCMVELVLT</sequence>
<feature type="transmembrane region" description="Helical" evidence="7">
    <location>
        <begin position="512"/>
        <end position="537"/>
    </location>
</feature>
<feature type="transmembrane region" description="Helical" evidence="7">
    <location>
        <begin position="417"/>
        <end position="438"/>
    </location>
</feature>
<dbReference type="InterPro" id="IPR020846">
    <property type="entry name" value="MFS_dom"/>
</dbReference>
<feature type="transmembrane region" description="Helical" evidence="7">
    <location>
        <begin position="218"/>
        <end position="237"/>
    </location>
</feature>
<feature type="transmembrane region" description="Helical" evidence="7">
    <location>
        <begin position="316"/>
        <end position="337"/>
    </location>
</feature>
<feature type="transmembrane region" description="Helical" evidence="7">
    <location>
        <begin position="479"/>
        <end position="500"/>
    </location>
</feature>
<dbReference type="Pfam" id="PF07690">
    <property type="entry name" value="MFS_1"/>
    <property type="match status" value="2"/>
</dbReference>
<dbReference type="PANTHER" id="PTHR23506:SF26">
    <property type="entry name" value="MFS-TYPE TRANSPORTER SLC18B1"/>
    <property type="match status" value="1"/>
</dbReference>
<feature type="transmembrane region" description="Helical" evidence="7">
    <location>
        <begin position="287"/>
        <end position="310"/>
    </location>
</feature>
<reference evidence="9" key="1">
    <citation type="journal article" date="2023" name="Mol. Biol. Evol.">
        <title>Third-Generation Sequencing Reveals the Adaptive Role of the Epigenome in Three Deep-Sea Polychaetes.</title>
        <authorList>
            <person name="Perez M."/>
            <person name="Aroh O."/>
            <person name="Sun Y."/>
            <person name="Lan Y."/>
            <person name="Juniper S.K."/>
            <person name="Young C.R."/>
            <person name="Angers B."/>
            <person name="Qian P.Y."/>
        </authorList>
    </citation>
    <scope>NUCLEOTIDE SEQUENCE</scope>
    <source>
        <strain evidence="9">R07B-5</strain>
    </source>
</reference>
<feature type="region of interest" description="Disordered" evidence="6">
    <location>
        <begin position="91"/>
        <end position="111"/>
    </location>
</feature>
<proteinExistence type="predicted"/>
<evidence type="ECO:0000313" key="9">
    <source>
        <dbReference type="EMBL" id="KAK2184639.1"/>
    </source>
</evidence>
<feature type="transmembrane region" description="Helical" evidence="7">
    <location>
        <begin position="450"/>
        <end position="467"/>
    </location>
</feature>
<keyword evidence="4 7" id="KW-1133">Transmembrane helix</keyword>
<evidence type="ECO:0000256" key="6">
    <source>
        <dbReference type="SAM" id="MobiDB-lite"/>
    </source>
</evidence>
<accession>A0AAD9UCU2</accession>
<organism evidence="9 10">
    <name type="scientific">Ridgeia piscesae</name>
    <name type="common">Tubeworm</name>
    <dbReference type="NCBI Taxonomy" id="27915"/>
    <lineage>
        <taxon>Eukaryota</taxon>
        <taxon>Metazoa</taxon>
        <taxon>Spiralia</taxon>
        <taxon>Lophotrochozoa</taxon>
        <taxon>Annelida</taxon>
        <taxon>Polychaeta</taxon>
        <taxon>Sedentaria</taxon>
        <taxon>Canalipalpata</taxon>
        <taxon>Sabellida</taxon>
        <taxon>Siboglinidae</taxon>
        <taxon>Ridgeia</taxon>
    </lineage>
</organism>
<name>A0AAD9UCU2_RIDPI</name>
<evidence type="ECO:0000256" key="4">
    <source>
        <dbReference type="ARBA" id="ARBA00022989"/>
    </source>
</evidence>
<evidence type="ECO:0000256" key="3">
    <source>
        <dbReference type="ARBA" id="ARBA00022692"/>
    </source>
</evidence>
<keyword evidence="2" id="KW-0813">Transport</keyword>
<dbReference type="EMBL" id="JAODUO010000258">
    <property type="protein sequence ID" value="KAK2184639.1"/>
    <property type="molecule type" value="Genomic_DNA"/>
</dbReference>
<dbReference type="SUPFAM" id="SSF103473">
    <property type="entry name" value="MFS general substrate transporter"/>
    <property type="match status" value="2"/>
</dbReference>
<dbReference type="InterPro" id="IPR036259">
    <property type="entry name" value="MFS_trans_sf"/>
</dbReference>
<gene>
    <name evidence="9" type="ORF">NP493_259g01000</name>
</gene>
<protein>
    <recommendedName>
        <fullName evidence="8">Major facilitator superfamily (MFS) profile domain-containing protein</fullName>
    </recommendedName>
</protein>
<dbReference type="PROSITE" id="PS50850">
    <property type="entry name" value="MFS"/>
    <property type="match status" value="1"/>
</dbReference>
<dbReference type="Proteomes" id="UP001209878">
    <property type="component" value="Unassembled WGS sequence"/>
</dbReference>
<feature type="transmembrane region" description="Helical" evidence="7">
    <location>
        <begin position="249"/>
        <end position="275"/>
    </location>
</feature>
<dbReference type="InterPro" id="IPR050930">
    <property type="entry name" value="MFS_Vesicular_Transporter"/>
</dbReference>
<feature type="transmembrane region" description="Helical" evidence="7">
    <location>
        <begin position="576"/>
        <end position="597"/>
    </location>
</feature>
<feature type="transmembrane region" description="Helical" evidence="7">
    <location>
        <begin position="152"/>
        <end position="175"/>
    </location>
</feature>
<dbReference type="InterPro" id="IPR011701">
    <property type="entry name" value="MFS"/>
</dbReference>
<feature type="compositionally biased region" description="Polar residues" evidence="6">
    <location>
        <begin position="92"/>
        <end position="111"/>
    </location>
</feature>
<evidence type="ECO:0000313" key="10">
    <source>
        <dbReference type="Proteomes" id="UP001209878"/>
    </source>
</evidence>
<evidence type="ECO:0000259" key="8">
    <source>
        <dbReference type="PROSITE" id="PS50850"/>
    </source>
</evidence>
<feature type="transmembrane region" description="Helical" evidence="7">
    <location>
        <begin position="357"/>
        <end position="379"/>
    </location>
</feature>
<feature type="compositionally biased region" description="Basic and acidic residues" evidence="6">
    <location>
        <begin position="604"/>
        <end position="687"/>
    </location>
</feature>
<keyword evidence="5 7" id="KW-0472">Membrane</keyword>
<evidence type="ECO:0000256" key="7">
    <source>
        <dbReference type="SAM" id="Phobius"/>
    </source>
</evidence>